<reference evidence="2 3" key="1">
    <citation type="submission" date="2015-09" db="EMBL/GenBank/DDBJ databases">
        <title>Draft genome sequence of Kouleothrix aurantiaca JCM 19913.</title>
        <authorList>
            <person name="Hemp J."/>
        </authorList>
    </citation>
    <scope>NUCLEOTIDE SEQUENCE [LARGE SCALE GENOMIC DNA]</scope>
    <source>
        <strain evidence="2 3">COM-B</strain>
    </source>
</reference>
<dbReference type="PATRIC" id="fig|186479.3.peg.1619"/>
<evidence type="ECO:0000259" key="1">
    <source>
        <dbReference type="SMART" id="SM00471"/>
    </source>
</evidence>
<dbReference type="Gene3D" id="1.10.3210.10">
    <property type="entry name" value="Hypothetical protein af1432"/>
    <property type="match status" value="1"/>
</dbReference>
<dbReference type="Pfam" id="PF13328">
    <property type="entry name" value="HD_4"/>
    <property type="match status" value="1"/>
</dbReference>
<protein>
    <submittedName>
        <fullName evidence="2">Phosphohydrolase</fullName>
    </submittedName>
</protein>
<dbReference type="AlphaFoldDB" id="A0A0P9FBC2"/>
<dbReference type="SMART" id="SM00471">
    <property type="entry name" value="HDc"/>
    <property type="match status" value="1"/>
</dbReference>
<dbReference type="Proteomes" id="UP000050509">
    <property type="component" value="Unassembled WGS sequence"/>
</dbReference>
<dbReference type="PANTHER" id="PTHR46246">
    <property type="entry name" value="GUANOSINE-3',5'-BIS(DIPHOSPHATE) 3'-PYROPHOSPHOHYDROLASE MESH1"/>
    <property type="match status" value="1"/>
</dbReference>
<sequence length="195" mass="21275">MSAYSPRYDAALALAARAHRAQLRKGTDLPYIAHPVYVALILERYGFGETLAIAGLLHDVVEDTDVPLSTIRAEFGDDVAELVAVVTETKSASGQELPWEQRKAEKLERLHESGPDVAALKAADALHNSQSIIRDLRRDGSAVWQRFKRGPEQTLAYYAGIADGVRAKLAGHPLAAELDAAVSELRLAIIELERP</sequence>
<feature type="domain" description="HD/PDEase" evidence="1">
    <location>
        <begin position="27"/>
        <end position="138"/>
    </location>
</feature>
<name>A0A0P9FBC2_9CHLR</name>
<keyword evidence="2" id="KW-0378">Hydrolase</keyword>
<proteinExistence type="predicted"/>
<evidence type="ECO:0000313" key="2">
    <source>
        <dbReference type="EMBL" id="KPV53975.1"/>
    </source>
</evidence>
<dbReference type="PANTHER" id="PTHR46246:SF1">
    <property type="entry name" value="GUANOSINE-3',5'-BIS(DIPHOSPHATE) 3'-PYROPHOSPHOHYDROLASE MESH1"/>
    <property type="match status" value="1"/>
</dbReference>
<keyword evidence="3" id="KW-1185">Reference proteome</keyword>
<dbReference type="SUPFAM" id="SSF109604">
    <property type="entry name" value="HD-domain/PDEase-like"/>
    <property type="match status" value="1"/>
</dbReference>
<dbReference type="InterPro" id="IPR052194">
    <property type="entry name" value="MESH1"/>
</dbReference>
<dbReference type="GO" id="GO:0008893">
    <property type="term" value="F:guanosine-3',5'-bis(diphosphate) 3'-diphosphatase activity"/>
    <property type="evidence" value="ECO:0007669"/>
    <property type="project" value="TreeGrafter"/>
</dbReference>
<evidence type="ECO:0000313" key="3">
    <source>
        <dbReference type="Proteomes" id="UP000050509"/>
    </source>
</evidence>
<dbReference type="InterPro" id="IPR003607">
    <property type="entry name" value="HD/PDEase_dom"/>
</dbReference>
<gene>
    <name evidence="2" type="ORF">SE17_06490</name>
</gene>
<organism evidence="2 3">
    <name type="scientific">Kouleothrix aurantiaca</name>
    <dbReference type="NCBI Taxonomy" id="186479"/>
    <lineage>
        <taxon>Bacteria</taxon>
        <taxon>Bacillati</taxon>
        <taxon>Chloroflexota</taxon>
        <taxon>Chloroflexia</taxon>
        <taxon>Chloroflexales</taxon>
        <taxon>Roseiflexineae</taxon>
        <taxon>Roseiflexaceae</taxon>
        <taxon>Kouleothrix</taxon>
    </lineage>
</organism>
<comment type="caution">
    <text evidence="2">The sequence shown here is derived from an EMBL/GenBank/DDBJ whole genome shotgun (WGS) entry which is preliminary data.</text>
</comment>
<dbReference type="EMBL" id="LJCR01000139">
    <property type="protein sequence ID" value="KPV53975.1"/>
    <property type="molecule type" value="Genomic_DNA"/>
</dbReference>
<accession>A0A0P9FBC2</accession>